<feature type="chain" id="PRO_5014759886" evidence="2">
    <location>
        <begin position="20"/>
        <end position="192"/>
    </location>
</feature>
<feature type="region of interest" description="Disordered" evidence="1">
    <location>
        <begin position="110"/>
        <end position="166"/>
    </location>
</feature>
<sequence length="192" mass="19928">MSLSISLSIPLLLSSPAPSVPLFFSVASAVSVPIRSSCSPSSIDSTWSFSFSACSPSMPSTSSMALLSSIICESSSSPPSSCAASRCGRRSLESIALSSHCCSWLARSFSSSSSSSAPASLDPRRRPFPSSPAVASRVVLDEDSSFSTSQSGFLPAPRPAPVSPAEPSCCEFPYNQLSSFPSSAIVCHQKRS</sequence>
<dbReference type="EMBL" id="GGFL01006998">
    <property type="protein sequence ID" value="MBW71176.1"/>
    <property type="molecule type" value="Transcribed_RNA"/>
</dbReference>
<dbReference type="AlphaFoldDB" id="A0A2M4D0V2"/>
<name>A0A2M4D0V2_ANODA</name>
<feature type="signal peptide" evidence="2">
    <location>
        <begin position="1"/>
        <end position="19"/>
    </location>
</feature>
<feature type="compositionally biased region" description="Low complexity" evidence="1">
    <location>
        <begin position="110"/>
        <end position="121"/>
    </location>
</feature>
<organism evidence="3">
    <name type="scientific">Anopheles darlingi</name>
    <name type="common">Mosquito</name>
    <dbReference type="NCBI Taxonomy" id="43151"/>
    <lineage>
        <taxon>Eukaryota</taxon>
        <taxon>Metazoa</taxon>
        <taxon>Ecdysozoa</taxon>
        <taxon>Arthropoda</taxon>
        <taxon>Hexapoda</taxon>
        <taxon>Insecta</taxon>
        <taxon>Pterygota</taxon>
        <taxon>Neoptera</taxon>
        <taxon>Endopterygota</taxon>
        <taxon>Diptera</taxon>
        <taxon>Nematocera</taxon>
        <taxon>Culicoidea</taxon>
        <taxon>Culicidae</taxon>
        <taxon>Anophelinae</taxon>
        <taxon>Anopheles</taxon>
    </lineage>
</organism>
<protein>
    <submittedName>
        <fullName evidence="3">Putative secreted protein</fullName>
    </submittedName>
</protein>
<proteinExistence type="predicted"/>
<evidence type="ECO:0000256" key="2">
    <source>
        <dbReference type="SAM" id="SignalP"/>
    </source>
</evidence>
<evidence type="ECO:0000313" key="3">
    <source>
        <dbReference type="EMBL" id="MBW71176.1"/>
    </source>
</evidence>
<evidence type="ECO:0000256" key="1">
    <source>
        <dbReference type="SAM" id="MobiDB-lite"/>
    </source>
</evidence>
<reference evidence="3" key="1">
    <citation type="submission" date="2018-01" db="EMBL/GenBank/DDBJ databases">
        <title>An insight into the sialome of Amazonian anophelines.</title>
        <authorList>
            <person name="Ribeiro J.M."/>
            <person name="Scarpassa V."/>
            <person name="Calvo E."/>
        </authorList>
    </citation>
    <scope>NUCLEOTIDE SEQUENCE</scope>
</reference>
<accession>A0A2M4D0V2</accession>
<keyword evidence="2" id="KW-0732">Signal</keyword>